<dbReference type="InterPro" id="IPR013693">
    <property type="entry name" value="SpoIID/LytB_N"/>
</dbReference>
<organism evidence="3 4">
    <name type="scientific">Sporosarcina saromensis</name>
    <dbReference type="NCBI Taxonomy" id="359365"/>
    <lineage>
        <taxon>Bacteria</taxon>
        <taxon>Bacillati</taxon>
        <taxon>Bacillota</taxon>
        <taxon>Bacilli</taxon>
        <taxon>Bacillales</taxon>
        <taxon>Caryophanaceae</taxon>
        <taxon>Sporosarcina</taxon>
    </lineage>
</organism>
<dbReference type="InterPro" id="IPR051922">
    <property type="entry name" value="Bact_Sporulation_Assoc"/>
</dbReference>
<proteinExistence type="predicted"/>
<feature type="chain" id="PRO_5046040160" evidence="1">
    <location>
        <begin position="29"/>
        <end position="525"/>
    </location>
</feature>
<feature type="domain" description="Sporulation stage II protein D amidase enhancer LytB N-terminal" evidence="2">
    <location>
        <begin position="215"/>
        <end position="306"/>
    </location>
</feature>
<dbReference type="Proteomes" id="UP001282284">
    <property type="component" value="Unassembled WGS sequence"/>
</dbReference>
<dbReference type="NCBIfam" id="TIGR02669">
    <property type="entry name" value="SpoIID_LytB"/>
    <property type="match status" value="1"/>
</dbReference>
<dbReference type="PANTHER" id="PTHR30032:SF4">
    <property type="entry name" value="AMIDASE ENHANCER"/>
    <property type="match status" value="1"/>
</dbReference>
<evidence type="ECO:0000256" key="1">
    <source>
        <dbReference type="SAM" id="SignalP"/>
    </source>
</evidence>
<accession>A0ABU4G693</accession>
<dbReference type="EMBL" id="JAUBDI010000003">
    <property type="protein sequence ID" value="MDW0112488.1"/>
    <property type="molecule type" value="Genomic_DNA"/>
</dbReference>
<evidence type="ECO:0000313" key="3">
    <source>
        <dbReference type="EMBL" id="MDW0112488.1"/>
    </source>
</evidence>
<name>A0ABU4G693_9BACL</name>
<reference evidence="3 4" key="1">
    <citation type="submission" date="2023-06" db="EMBL/GenBank/DDBJ databases">
        <title>Sporosarcina sp. nov., isolated from Korean traditional fermented seafood 'Jeotgal'.</title>
        <authorList>
            <person name="Yang A.I."/>
            <person name="Shin N.-R."/>
        </authorList>
    </citation>
    <scope>NUCLEOTIDE SEQUENCE [LARGE SCALE GENOMIC DNA]</scope>
    <source>
        <strain evidence="3 4">KCTC13119</strain>
    </source>
</reference>
<sequence>MRLWKVLTVSVFVCAMVLQGWGASLASAGESAEEPIIRIGVVPAVESLSIGGQGNFDIIDKQTGEVLFTGANAQSVVALSGTSTVQSFFRLQVAFTTSDVYVADWVRRATEEGYATYVENYNNGYRLYLGEFAPDASFAERVAFKNEVVAKGLAANDAFWKVVTTAEGENRLTISMDGVVKETTNAVRVIAASEMVTINGKAYRGVAEVGFNSSGTLAGINELSIEQYLYGVVPRELPPVPYGEVEAQKAQAIAARTYALSNLGKRSADGYDLLPTTSDQVYGGFTAEHPISNEAVDGTKGIVATYDGKLITAVFHSTSGGFTASNEDVWNSEATPYLRATHVAQKGNSLKYVPALEIYKKTGNSESLRKVKNGDFEADWSRYYRWHFEWTAEEISDVIGSYFNTDVGRVLEINVTERSRSGRAAVIEFVTENGTFYEYKDRIRWALQYINANGSPAVLLSTLFIIEPMKDQETGETIGYKVDGGGWGHGVGMSQVGAVGMAEKGYTYDVILKHFYTGIDLETRY</sequence>
<gene>
    <name evidence="3" type="ORF">QT711_04770</name>
</gene>
<dbReference type="RefSeq" id="WP_317942382.1">
    <property type="nucleotide sequence ID" value="NZ_JAUBDI010000003.1"/>
</dbReference>
<evidence type="ECO:0000313" key="4">
    <source>
        <dbReference type="Proteomes" id="UP001282284"/>
    </source>
</evidence>
<dbReference type="InterPro" id="IPR013486">
    <property type="entry name" value="SpoIID/LytB"/>
</dbReference>
<dbReference type="Pfam" id="PF08486">
    <property type="entry name" value="SpoIID"/>
    <property type="match status" value="1"/>
</dbReference>
<dbReference type="PANTHER" id="PTHR30032">
    <property type="entry name" value="N-ACETYLMURAMOYL-L-ALANINE AMIDASE-RELATED"/>
    <property type="match status" value="1"/>
</dbReference>
<keyword evidence="1" id="KW-0732">Signal</keyword>
<keyword evidence="4" id="KW-1185">Reference proteome</keyword>
<evidence type="ECO:0000259" key="2">
    <source>
        <dbReference type="Pfam" id="PF08486"/>
    </source>
</evidence>
<feature type="signal peptide" evidence="1">
    <location>
        <begin position="1"/>
        <end position="28"/>
    </location>
</feature>
<comment type="caution">
    <text evidence="3">The sequence shown here is derived from an EMBL/GenBank/DDBJ whole genome shotgun (WGS) entry which is preliminary data.</text>
</comment>
<protein>
    <submittedName>
        <fullName evidence="3">SpoIID/LytB domain-containing protein</fullName>
    </submittedName>
</protein>